<comment type="similarity">
    <text evidence="1 4">Belongs to the universal ribosomal protein uL3 family.</text>
</comment>
<organism evidence="5 6">
    <name type="scientific">Hamiltosporidium magnivora</name>
    <dbReference type="NCBI Taxonomy" id="148818"/>
    <lineage>
        <taxon>Eukaryota</taxon>
        <taxon>Fungi</taxon>
        <taxon>Fungi incertae sedis</taxon>
        <taxon>Microsporidia</taxon>
        <taxon>Dubosqiidae</taxon>
        <taxon>Hamiltosporidium</taxon>
    </lineage>
</organism>
<dbReference type="EMBL" id="PIXR01000821">
    <property type="protein sequence ID" value="TBU04330.1"/>
    <property type="molecule type" value="Genomic_DNA"/>
</dbReference>
<dbReference type="FunFam" id="2.40.30.10:FF:000351">
    <property type="entry name" value="Ribosomal protein L3"/>
    <property type="match status" value="1"/>
</dbReference>
<proteinExistence type="inferred from homology"/>
<dbReference type="GO" id="GO:0003723">
    <property type="term" value="F:RNA binding"/>
    <property type="evidence" value="ECO:0007669"/>
    <property type="project" value="TreeGrafter"/>
</dbReference>
<dbReference type="InterPro" id="IPR019926">
    <property type="entry name" value="Ribosomal_uL3_CS"/>
</dbReference>
<dbReference type="Gene3D" id="4.10.960.10">
    <property type="entry name" value="Ribosomal protein L3, domain 3"/>
    <property type="match status" value="1"/>
</dbReference>
<evidence type="ECO:0000256" key="4">
    <source>
        <dbReference type="RuleBase" id="RU003905"/>
    </source>
</evidence>
<evidence type="ECO:0000313" key="5">
    <source>
        <dbReference type="EMBL" id="TBU04330.1"/>
    </source>
</evidence>
<dbReference type="Gene3D" id="3.30.1430.10">
    <property type="match status" value="1"/>
</dbReference>
<dbReference type="Pfam" id="PF00297">
    <property type="entry name" value="Ribosomal_L3"/>
    <property type="match status" value="1"/>
</dbReference>
<dbReference type="Proteomes" id="UP000293045">
    <property type="component" value="Unassembled WGS sequence"/>
</dbReference>
<dbReference type="GO" id="GO:0006412">
    <property type="term" value="P:translation"/>
    <property type="evidence" value="ECO:0007669"/>
    <property type="project" value="InterPro"/>
</dbReference>
<gene>
    <name evidence="5" type="ORF">CWI39_0821p0020</name>
</gene>
<sequence length="392" mass="44091">MSCRKFEAPRHGSLGFCPRRRAKNIRPPVSSFPTDTLSKKPHLTAFLAFKAGMSHVVRMTEKSVLKRSVATVTSSEVLDAVTYIESPPMVGFGLVGYKNTIYGLKRTGCVLSQHLSESVHRRMTRNFYRYRTSKNSHTLKNNPNNLSEEIQKIKENSDSIRILVHTQVEKIPNLKTKKANIAEIQINGGNIQEKVEFVLSKMEKEIKVEEVFETQESIDVIGVTKGKGFEGVTKRFGTRILPRKTRKGIRKVACIGAWHPAGVLSTVPRAGQMGFHRRTMTNLQVYMIGNGHKEFNTEYDLTVKGINPMGGFPHYGNINNDFVMVKGSIMGPRKRVVVLRKNLSKEKPKLENVILKFVDTSSKIGHGRFQTSGEKKEFYGILKKDVKAGGNE</sequence>
<dbReference type="InterPro" id="IPR000597">
    <property type="entry name" value="Ribosomal_uL3"/>
</dbReference>
<name>A0A4Q9LBU1_9MICR</name>
<dbReference type="PANTHER" id="PTHR11363:SF5">
    <property type="entry name" value="LARGE RIBOSOMAL SUBUNIT PROTEIN UL3"/>
    <property type="match status" value="1"/>
</dbReference>
<dbReference type="InterPro" id="IPR009000">
    <property type="entry name" value="Transl_B-barrel_sf"/>
</dbReference>
<dbReference type="InterPro" id="IPR044892">
    <property type="entry name" value="Ribosomal_L3_dom_3_arc_sf"/>
</dbReference>
<dbReference type="PANTHER" id="PTHR11363">
    <property type="entry name" value="60S RIBOSOMAL PROTEIN L3-RELATED"/>
    <property type="match status" value="1"/>
</dbReference>
<dbReference type="SUPFAM" id="SSF50447">
    <property type="entry name" value="Translation proteins"/>
    <property type="match status" value="1"/>
</dbReference>
<dbReference type="GO" id="GO:0003735">
    <property type="term" value="F:structural constituent of ribosome"/>
    <property type="evidence" value="ECO:0007669"/>
    <property type="project" value="InterPro"/>
</dbReference>
<keyword evidence="2 4" id="KW-0689">Ribosomal protein</keyword>
<dbReference type="PROSITE" id="PS00474">
    <property type="entry name" value="RIBOSOMAL_L3"/>
    <property type="match status" value="1"/>
</dbReference>
<protein>
    <submittedName>
        <fullName evidence="5">Ribosomal protein L3</fullName>
    </submittedName>
</protein>
<evidence type="ECO:0000256" key="1">
    <source>
        <dbReference type="ARBA" id="ARBA00006540"/>
    </source>
</evidence>
<reference evidence="5 6" key="1">
    <citation type="submission" date="2017-12" db="EMBL/GenBank/DDBJ databases">
        <authorList>
            <person name="Pombert J.-F."/>
            <person name="Haag K.L."/>
            <person name="Ebert D."/>
        </authorList>
    </citation>
    <scope>NUCLEOTIDE SEQUENCE [LARGE SCALE GENOMIC DNA]</scope>
    <source>
        <strain evidence="5">IL-BN-2</strain>
    </source>
</reference>
<dbReference type="VEuPathDB" id="MicrosporidiaDB:CWI39_0821p0020"/>
<dbReference type="AlphaFoldDB" id="A0A4Q9LBU1"/>
<keyword evidence="3 4" id="KW-0687">Ribonucleoprotein</keyword>
<evidence type="ECO:0000313" key="6">
    <source>
        <dbReference type="Proteomes" id="UP000293045"/>
    </source>
</evidence>
<dbReference type="Gene3D" id="2.40.30.10">
    <property type="entry name" value="Translation factors"/>
    <property type="match status" value="1"/>
</dbReference>
<accession>A0A4Q9LBU1</accession>
<dbReference type="VEuPathDB" id="MicrosporidiaDB:CWI36_1633p0010"/>
<evidence type="ECO:0000256" key="3">
    <source>
        <dbReference type="ARBA" id="ARBA00023274"/>
    </source>
</evidence>
<dbReference type="InterPro" id="IPR045077">
    <property type="entry name" value="L3_arc_euk"/>
</dbReference>
<dbReference type="GO" id="GO:0022625">
    <property type="term" value="C:cytosolic large ribosomal subunit"/>
    <property type="evidence" value="ECO:0007669"/>
    <property type="project" value="TreeGrafter"/>
</dbReference>
<comment type="caution">
    <text evidence="5">The sequence shown here is derived from an EMBL/GenBank/DDBJ whole genome shotgun (WGS) entry which is preliminary data.</text>
</comment>
<evidence type="ECO:0000256" key="2">
    <source>
        <dbReference type="ARBA" id="ARBA00022980"/>
    </source>
</evidence>